<dbReference type="Proteomes" id="UP001208935">
    <property type="component" value="Unassembled WGS sequence"/>
</dbReference>
<dbReference type="RefSeq" id="WP_010100082.1">
    <property type="nucleotide sequence ID" value="NZ_QZCV01000003.1"/>
</dbReference>
<evidence type="ECO:0000313" key="3">
    <source>
        <dbReference type="Proteomes" id="UP001208935"/>
    </source>
</evidence>
<dbReference type="GeneID" id="77322806"/>
<evidence type="ECO:0000313" key="2">
    <source>
        <dbReference type="EMBL" id="MCW5320079.1"/>
    </source>
</evidence>
<proteinExistence type="predicted"/>
<accession>A0ABT3KP40</accession>
<gene>
    <name evidence="2" type="ORF">D5039_02460</name>
</gene>
<keyword evidence="3" id="KW-1185">Reference proteome</keyword>
<dbReference type="Gene3D" id="1.10.530.10">
    <property type="match status" value="1"/>
</dbReference>
<organism evidence="2 3">
    <name type="scientific">Verminephrobacter aporrectodeae subsp. tuberculatae</name>
    <dbReference type="NCBI Taxonomy" id="1110392"/>
    <lineage>
        <taxon>Bacteria</taxon>
        <taxon>Pseudomonadati</taxon>
        <taxon>Pseudomonadota</taxon>
        <taxon>Betaproteobacteria</taxon>
        <taxon>Burkholderiales</taxon>
        <taxon>Comamonadaceae</taxon>
        <taxon>Verminephrobacter</taxon>
    </lineage>
</organism>
<comment type="caution">
    <text evidence="2">The sequence shown here is derived from an EMBL/GenBank/DDBJ whole genome shotgun (WGS) entry which is preliminary data.</text>
</comment>
<dbReference type="InterPro" id="IPR023346">
    <property type="entry name" value="Lysozyme-like_dom_sf"/>
</dbReference>
<dbReference type="CDD" id="cd16892">
    <property type="entry name" value="LT_VirB1-like"/>
    <property type="match status" value="1"/>
</dbReference>
<reference evidence="3" key="1">
    <citation type="submission" date="2023-07" db="EMBL/GenBank/DDBJ databases">
        <title>Verminephrobacter genomes.</title>
        <authorList>
            <person name="Lund M.B."/>
        </authorList>
    </citation>
    <scope>NUCLEOTIDE SEQUENCE [LARGE SCALE GENOMIC DNA]</scope>
    <source>
        <strain evidence="3">AtM5-05</strain>
    </source>
</reference>
<feature type="domain" description="Transglycosylase SLT" evidence="1">
    <location>
        <begin position="8"/>
        <end position="133"/>
    </location>
</feature>
<dbReference type="SUPFAM" id="SSF53955">
    <property type="entry name" value="Lysozyme-like"/>
    <property type="match status" value="1"/>
</dbReference>
<protein>
    <recommendedName>
        <fullName evidence="1">Transglycosylase SLT domain-containing protein</fullName>
    </recommendedName>
</protein>
<name>A0ABT3KP40_9BURK</name>
<evidence type="ECO:0000259" key="1">
    <source>
        <dbReference type="Pfam" id="PF01464"/>
    </source>
</evidence>
<dbReference type="EMBL" id="QZCW01000001">
    <property type="protein sequence ID" value="MCW5320079.1"/>
    <property type="molecule type" value="Genomic_DNA"/>
</dbReference>
<dbReference type="InterPro" id="IPR008258">
    <property type="entry name" value="Transglycosylase_SLT_dom_1"/>
</dbReference>
<dbReference type="Pfam" id="PF01464">
    <property type="entry name" value="SLT"/>
    <property type="match status" value="1"/>
</dbReference>
<sequence length="173" mass="19050">MIDLEMMMACAPNVAPATTQQIIRVESKGNRLAINVNKGFLERAPRDAADAAKLAKKYIAQGYTVDLGLMQVNSTNVARLGYRVEDMFEPCKNIAAGARVLTEFYANARLKYDDEQAALRAALSAYNTGSFINGFNNGYLTRYGIGGRVALTRVPVLDPYTAETTVFVRRVKE</sequence>